<dbReference type="Pfam" id="PF09388">
    <property type="entry name" value="SpoOE-like"/>
    <property type="match status" value="1"/>
</dbReference>
<organism evidence="1 2">
    <name type="scientific">Neobacillus piezotolerans</name>
    <dbReference type="NCBI Taxonomy" id="2259171"/>
    <lineage>
        <taxon>Bacteria</taxon>
        <taxon>Bacillati</taxon>
        <taxon>Bacillota</taxon>
        <taxon>Bacilli</taxon>
        <taxon>Bacillales</taxon>
        <taxon>Bacillaceae</taxon>
        <taxon>Neobacillus</taxon>
    </lineage>
</organism>
<dbReference type="AlphaFoldDB" id="A0A3D8GVA1"/>
<dbReference type="EMBL" id="QNQT01000001">
    <property type="protein sequence ID" value="RDU38388.1"/>
    <property type="molecule type" value="Genomic_DNA"/>
</dbReference>
<dbReference type="InterPro" id="IPR037208">
    <property type="entry name" value="Spo0E-like_sf"/>
</dbReference>
<evidence type="ECO:0008006" key="3">
    <source>
        <dbReference type="Google" id="ProtNLM"/>
    </source>
</evidence>
<reference evidence="1 2" key="1">
    <citation type="submission" date="2018-07" db="EMBL/GenBank/DDBJ databases">
        <title>Bacillus sp. YLB-04 draft genome sequence.</title>
        <authorList>
            <person name="Yu L."/>
            <person name="Tang X."/>
        </authorList>
    </citation>
    <scope>NUCLEOTIDE SEQUENCE [LARGE SCALE GENOMIC DNA]</scope>
    <source>
        <strain evidence="1 2">YLB-04</strain>
    </source>
</reference>
<dbReference type="SUPFAM" id="SSF140500">
    <property type="entry name" value="BAS1536-like"/>
    <property type="match status" value="1"/>
</dbReference>
<evidence type="ECO:0000313" key="1">
    <source>
        <dbReference type="EMBL" id="RDU38388.1"/>
    </source>
</evidence>
<dbReference type="Proteomes" id="UP000257144">
    <property type="component" value="Unassembled WGS sequence"/>
</dbReference>
<comment type="caution">
    <text evidence="1">The sequence shown here is derived from an EMBL/GenBank/DDBJ whole genome shotgun (WGS) entry which is preliminary data.</text>
</comment>
<dbReference type="Gene3D" id="4.10.280.10">
    <property type="entry name" value="Helix-loop-helix DNA-binding domain"/>
    <property type="match status" value="1"/>
</dbReference>
<keyword evidence="2" id="KW-1185">Reference proteome</keyword>
<sequence length="70" mass="7750">MRSEGEGQLSSRDNLLYKIESKRNEMILAASKTGITSTKTLNISRELDDLLNLHNKTNVDGLSCSLALKI</sequence>
<dbReference type="InterPro" id="IPR036638">
    <property type="entry name" value="HLH_DNA-bd_sf"/>
</dbReference>
<dbReference type="InterPro" id="IPR018540">
    <property type="entry name" value="Spo0E-like"/>
</dbReference>
<dbReference type="GO" id="GO:0043937">
    <property type="term" value="P:regulation of sporulation"/>
    <property type="evidence" value="ECO:0007669"/>
    <property type="project" value="InterPro"/>
</dbReference>
<proteinExistence type="predicted"/>
<gene>
    <name evidence="1" type="ORF">DRW41_02135</name>
</gene>
<dbReference type="GO" id="GO:0046983">
    <property type="term" value="F:protein dimerization activity"/>
    <property type="evidence" value="ECO:0007669"/>
    <property type="project" value="InterPro"/>
</dbReference>
<name>A0A3D8GVA1_9BACI</name>
<accession>A0A3D8GVA1</accession>
<dbReference type="OrthoDB" id="2972613at2"/>
<evidence type="ECO:0000313" key="2">
    <source>
        <dbReference type="Proteomes" id="UP000257144"/>
    </source>
</evidence>
<protein>
    <recommendedName>
        <fullName evidence="3">Aspartyl-phosphate phosphatase Spo0E family protein</fullName>
    </recommendedName>
</protein>